<sequence length="168" mass="18820">MRDHPADLSEERLLAVCEMRRERRSGPGGQHRNKVETAVVLTHPASGVSAEANERRSQAENRQIALFRLRLRLAVQLRTAVSLEDSPSSLWKSRVRGGKIAVNPSHRDFPSLLAEGLDYLAAADWDAKLAAQSLSCSTTQLVRFLKDEPAAFQRLNEQRKERGLRPLS</sequence>
<organism evidence="3 4">
    <name type="scientific">Blastopirellula retiformator</name>
    <dbReference type="NCBI Taxonomy" id="2527970"/>
    <lineage>
        <taxon>Bacteria</taxon>
        <taxon>Pseudomonadati</taxon>
        <taxon>Planctomycetota</taxon>
        <taxon>Planctomycetia</taxon>
        <taxon>Pirellulales</taxon>
        <taxon>Pirellulaceae</taxon>
        <taxon>Blastopirellula</taxon>
    </lineage>
</organism>
<accession>A0A5C5V966</accession>
<dbReference type="AlphaFoldDB" id="A0A5C5V966"/>
<dbReference type="SUPFAM" id="SSF75620">
    <property type="entry name" value="Release factor"/>
    <property type="match status" value="1"/>
</dbReference>
<dbReference type="Gene3D" id="3.30.160.20">
    <property type="match status" value="1"/>
</dbReference>
<evidence type="ECO:0000313" key="4">
    <source>
        <dbReference type="Proteomes" id="UP000318878"/>
    </source>
</evidence>
<reference evidence="3 4" key="1">
    <citation type="submission" date="2019-02" db="EMBL/GenBank/DDBJ databases">
        <title>Deep-cultivation of Planctomycetes and their phenomic and genomic characterization uncovers novel biology.</title>
        <authorList>
            <person name="Wiegand S."/>
            <person name="Jogler M."/>
            <person name="Boedeker C."/>
            <person name="Pinto D."/>
            <person name="Vollmers J."/>
            <person name="Rivas-Marin E."/>
            <person name="Kohn T."/>
            <person name="Peeters S.H."/>
            <person name="Heuer A."/>
            <person name="Rast P."/>
            <person name="Oberbeckmann S."/>
            <person name="Bunk B."/>
            <person name="Jeske O."/>
            <person name="Meyerdierks A."/>
            <person name="Storesund J.E."/>
            <person name="Kallscheuer N."/>
            <person name="Luecker S."/>
            <person name="Lage O.M."/>
            <person name="Pohl T."/>
            <person name="Merkel B.J."/>
            <person name="Hornburger P."/>
            <person name="Mueller R.-W."/>
            <person name="Bruemmer F."/>
            <person name="Labrenz M."/>
            <person name="Spormann A.M."/>
            <person name="Op Den Camp H."/>
            <person name="Overmann J."/>
            <person name="Amann R."/>
            <person name="Jetten M.S.M."/>
            <person name="Mascher T."/>
            <person name="Medema M.H."/>
            <person name="Devos D.P."/>
            <person name="Kaster A.-K."/>
            <person name="Ovreas L."/>
            <person name="Rohde M."/>
            <person name="Galperin M.Y."/>
            <person name="Jogler C."/>
        </authorList>
    </citation>
    <scope>NUCLEOTIDE SEQUENCE [LARGE SCALE GENOMIC DNA]</scope>
    <source>
        <strain evidence="3 4">Enr8</strain>
    </source>
</reference>
<dbReference type="GO" id="GO:0003747">
    <property type="term" value="F:translation release factor activity"/>
    <property type="evidence" value="ECO:0007669"/>
    <property type="project" value="InterPro"/>
</dbReference>
<evidence type="ECO:0000313" key="3">
    <source>
        <dbReference type="EMBL" id="TWT34252.1"/>
    </source>
</evidence>
<dbReference type="RefSeq" id="WP_222434822.1">
    <property type="nucleotide sequence ID" value="NZ_SJPF01000002.1"/>
</dbReference>
<dbReference type="PANTHER" id="PTHR43804">
    <property type="entry name" value="LD18447P"/>
    <property type="match status" value="1"/>
</dbReference>
<dbReference type="Pfam" id="PF00472">
    <property type="entry name" value="RF-1"/>
    <property type="match status" value="1"/>
</dbReference>
<evidence type="ECO:0000256" key="1">
    <source>
        <dbReference type="ARBA" id="ARBA00010835"/>
    </source>
</evidence>
<dbReference type="EMBL" id="SJPF01000002">
    <property type="protein sequence ID" value="TWT34252.1"/>
    <property type="molecule type" value="Genomic_DNA"/>
</dbReference>
<comment type="similarity">
    <text evidence="1">Belongs to the prokaryotic/mitochondrial release factor family.</text>
</comment>
<proteinExistence type="inferred from homology"/>
<dbReference type="InterPro" id="IPR050057">
    <property type="entry name" value="Prokaryotic/Mito_RF"/>
</dbReference>
<dbReference type="InterPro" id="IPR000352">
    <property type="entry name" value="Pep_chain_release_fac_I"/>
</dbReference>
<comment type="caution">
    <text evidence="3">The sequence shown here is derived from an EMBL/GenBank/DDBJ whole genome shotgun (WGS) entry which is preliminary data.</text>
</comment>
<protein>
    <submittedName>
        <fullName evidence="3">Peptide chain release factor 2</fullName>
    </submittedName>
</protein>
<dbReference type="PANTHER" id="PTHR43804:SF6">
    <property type="entry name" value="CLASS I PEPTIDE CHAIN RELEASE FACTOR"/>
    <property type="match status" value="1"/>
</dbReference>
<feature type="domain" description="Prokaryotic-type class I peptide chain release factors" evidence="2">
    <location>
        <begin position="22"/>
        <end position="75"/>
    </location>
</feature>
<evidence type="ECO:0000259" key="2">
    <source>
        <dbReference type="Pfam" id="PF00472"/>
    </source>
</evidence>
<keyword evidence="4" id="KW-1185">Reference proteome</keyword>
<gene>
    <name evidence="3" type="primary">prfB_1</name>
    <name evidence="3" type="ORF">Enr8_16460</name>
</gene>
<dbReference type="Proteomes" id="UP000318878">
    <property type="component" value="Unassembled WGS sequence"/>
</dbReference>
<name>A0A5C5V966_9BACT</name>
<dbReference type="InterPro" id="IPR045853">
    <property type="entry name" value="Pep_chain_release_fac_I_sf"/>
</dbReference>